<sequence length="453" mass="51457">MKSKHFQTLILLLIFVNFSNAQEKMYKIQFALHMGGVAEAESVADLYSTRDFLRVENKFMDKTVQISDFNKHKAYTLDYDNENYYEEELLSGKLTVTDTEDPISTADLQVEFITGESKSIAGYNCNKAIITLPIETEEGNPIIEVWYTKALPKMYWGEYGYLEKIPGAALSISAYEMGIQAFKVTASEINPSLFEIPADFELIEKAEEQFTFEPTQLDENRVSYFDENTGYIGISDEDGNQVTPAKYSIIHEYIAGYAVAVDSNNSYGLLNLEGKEVIPCQYEHLARTEDGPLLFSKNDQYGFMDTNAHIIIPALYSYAREFDNEHAIVTTKTGSGVIDRTGKIIIPTKFELIHEFQNGTAVISEEELYYLVDHQEKKLSAAFEFITNGGENLWLCMQNEKYGFIDLKGKPVTPIKYQYAAPFDSGLSLVSENGEDFFYIDHKGKFVQKMETE</sequence>
<dbReference type="InterPro" id="IPR025524">
    <property type="entry name" value="DUF4412"/>
</dbReference>
<dbReference type="PANTHER" id="PTHR37841">
    <property type="entry name" value="GLR2918 PROTEIN"/>
    <property type="match status" value="1"/>
</dbReference>
<gene>
    <name evidence="2" type="ORF">ABE541_08730</name>
</gene>
<evidence type="ECO:0000313" key="3">
    <source>
        <dbReference type="Proteomes" id="UP001409291"/>
    </source>
</evidence>
<protein>
    <submittedName>
        <fullName evidence="2">WG repeat-containing protein</fullName>
    </submittedName>
</protein>
<dbReference type="Pfam" id="PF14903">
    <property type="entry name" value="WG_beta_rep"/>
    <property type="match status" value="4"/>
</dbReference>
<proteinExistence type="predicted"/>
<comment type="caution">
    <text evidence="2">The sequence shown here is derived from an EMBL/GenBank/DDBJ whole genome shotgun (WGS) entry which is preliminary data.</text>
</comment>
<accession>A0ABV0BRJ2</accession>
<organism evidence="2 3">
    <name type="scientific">Sphingobacterium kitahiroshimense</name>
    <dbReference type="NCBI Taxonomy" id="470446"/>
    <lineage>
        <taxon>Bacteria</taxon>
        <taxon>Pseudomonadati</taxon>
        <taxon>Bacteroidota</taxon>
        <taxon>Sphingobacteriia</taxon>
        <taxon>Sphingobacteriales</taxon>
        <taxon>Sphingobacteriaceae</taxon>
        <taxon>Sphingobacterium</taxon>
    </lineage>
</organism>
<dbReference type="EMBL" id="JBDJNQ010000003">
    <property type="protein sequence ID" value="MEN5377341.1"/>
    <property type="molecule type" value="Genomic_DNA"/>
</dbReference>
<reference evidence="2 3" key="1">
    <citation type="submission" date="2024-04" db="EMBL/GenBank/DDBJ databases">
        <title>WGS of bacteria from Torrens River.</title>
        <authorList>
            <person name="Wyrsch E.R."/>
            <person name="Drigo B."/>
        </authorList>
    </citation>
    <scope>NUCLEOTIDE SEQUENCE [LARGE SCALE GENOMIC DNA]</scope>
    <source>
        <strain evidence="2 3">TWI391</strain>
    </source>
</reference>
<dbReference type="Pfam" id="PF14371">
    <property type="entry name" value="DUF4412"/>
    <property type="match status" value="1"/>
</dbReference>
<evidence type="ECO:0000259" key="1">
    <source>
        <dbReference type="Pfam" id="PF14371"/>
    </source>
</evidence>
<dbReference type="Proteomes" id="UP001409291">
    <property type="component" value="Unassembled WGS sequence"/>
</dbReference>
<dbReference type="InterPro" id="IPR032774">
    <property type="entry name" value="WG_beta_rep"/>
</dbReference>
<name>A0ABV0BRJ2_9SPHI</name>
<keyword evidence="3" id="KW-1185">Reference proteome</keyword>
<dbReference type="PANTHER" id="PTHR37841:SF1">
    <property type="entry name" value="DUF3298 DOMAIN-CONTAINING PROTEIN"/>
    <property type="match status" value="1"/>
</dbReference>
<dbReference type="RefSeq" id="WP_315399962.1">
    <property type="nucleotide sequence ID" value="NZ_JBDJLH010000004.1"/>
</dbReference>
<feature type="domain" description="DUF4412" evidence="1">
    <location>
        <begin position="47"/>
        <end position="152"/>
    </location>
</feature>
<evidence type="ECO:0000313" key="2">
    <source>
        <dbReference type="EMBL" id="MEN5377341.1"/>
    </source>
</evidence>